<evidence type="ECO:0000313" key="7">
    <source>
        <dbReference type="Proteomes" id="UP000799118"/>
    </source>
</evidence>
<sequence length="884" mass="97283">MVSVGNPEVPDAQLIMTSITAEKDVMDGYIGFSSSSRPSKRDKFIATFILGLVLTVLYVIGREPSPLWKCANRKSVVAAPGNIHWGECIPAVDNVECGRIVVPKDYFNPDAGTATIALGRYKAKKLPRKGSVFLNPGGPGGAGSRMAIAYGAQMAKLIGDDWDLVGFDPRGIGKTRRVESLMSVAFFLRYYPFRPVMRCFSSPLSKDVFFANTVIEQGITVSSISNLSSPLLYDELVEQHRQLLALKETQAELCRKNMGDELRYMGTATVVRDIDFMSKIIEGEHERINYWGGSYGSILGAYLVNMLPNRIGYAVIDGIADPINWSNEPSHKWPINWAGPSRCPLAKYKGEPWQNLERRFEEFFDETARKPIPVPFGNRPGFLTSGGARGGLRLRKSFHLPWPETQRIYTTFSFPRYTFEDAGPNQDLARLAVTCLDSPRPASPEAFPTAEDLAEQGLKALREVSPHFGLSTGVSEPDGGCQYWPVDGPERFTGPWNATLETKMLIVSNTADPITPKSSGLLINSLMPNSSVIIIQDGPGHTSTALPSLCTAKLQRGYFAGDIPKNGTVCSVDVATFPDEEDEAILQMLSIEDRELLKALKDIEAGKEEPVVKSESVQMGLDTNVKRRYLGHGKVVIQTAASSAIKYFKNAHSVIVPRQGLRQLALGQATIPSITELDHLAITGDMHFGLRRTVTGGHLAHRYTFGAWFVNASSMAAPEDQRIGIFDGKIVRPFPSERPIDNPVVVFIIGEIVVHLVIHGLAWKRTFWDLRPYTFARPPLFSVLNRDSLKVFAAISVAMLSIGVSAGRSGLPVVFVYPFFISLVSSSGCRTILNLQTLDSMTTCEAPSSEQNKELAFTSINDTSTWDTTTMFERDTGSRFEGIS</sequence>
<dbReference type="InterPro" id="IPR029058">
    <property type="entry name" value="AB_hydrolase_fold"/>
</dbReference>
<organism evidence="6 7">
    <name type="scientific">Gymnopus androsaceus JB14</name>
    <dbReference type="NCBI Taxonomy" id="1447944"/>
    <lineage>
        <taxon>Eukaryota</taxon>
        <taxon>Fungi</taxon>
        <taxon>Dikarya</taxon>
        <taxon>Basidiomycota</taxon>
        <taxon>Agaricomycotina</taxon>
        <taxon>Agaricomycetes</taxon>
        <taxon>Agaricomycetidae</taxon>
        <taxon>Agaricales</taxon>
        <taxon>Marasmiineae</taxon>
        <taxon>Omphalotaceae</taxon>
        <taxon>Gymnopus</taxon>
    </lineage>
</organism>
<dbReference type="OrthoDB" id="425534at2759"/>
<protein>
    <recommendedName>
        <fullName evidence="8">AB hydrolase-1 domain-containing protein</fullName>
    </recommendedName>
</protein>
<dbReference type="AlphaFoldDB" id="A0A6A4HDL4"/>
<evidence type="ECO:0000256" key="3">
    <source>
        <dbReference type="SAM" id="Phobius"/>
    </source>
</evidence>
<evidence type="ECO:0000256" key="2">
    <source>
        <dbReference type="ARBA" id="ARBA00022801"/>
    </source>
</evidence>
<dbReference type="InterPro" id="IPR051601">
    <property type="entry name" value="Serine_prot/Carboxylest_S33"/>
</dbReference>
<proteinExistence type="inferred from homology"/>
<dbReference type="SUPFAM" id="SSF53474">
    <property type="entry name" value="alpha/beta-Hydrolases"/>
    <property type="match status" value="1"/>
</dbReference>
<evidence type="ECO:0008006" key="8">
    <source>
        <dbReference type="Google" id="ProtNLM"/>
    </source>
</evidence>
<keyword evidence="3" id="KW-1133">Transmembrane helix</keyword>
<evidence type="ECO:0000313" key="6">
    <source>
        <dbReference type="EMBL" id="KAE9396452.1"/>
    </source>
</evidence>
<dbReference type="Pfam" id="PF00561">
    <property type="entry name" value="Abhydrolase_1"/>
    <property type="match status" value="1"/>
</dbReference>
<keyword evidence="7" id="KW-1185">Reference proteome</keyword>
<dbReference type="Gene3D" id="3.40.50.1820">
    <property type="entry name" value="alpha/beta hydrolase"/>
    <property type="match status" value="1"/>
</dbReference>
<dbReference type="GO" id="GO:0016787">
    <property type="term" value="F:hydrolase activity"/>
    <property type="evidence" value="ECO:0007669"/>
    <property type="project" value="UniProtKB-KW"/>
</dbReference>
<dbReference type="Pfam" id="PF08386">
    <property type="entry name" value="Abhydrolase_4"/>
    <property type="match status" value="1"/>
</dbReference>
<dbReference type="InterPro" id="IPR000073">
    <property type="entry name" value="AB_hydrolase_1"/>
</dbReference>
<keyword evidence="3" id="KW-0472">Membrane</keyword>
<name>A0A6A4HDL4_9AGAR</name>
<dbReference type="Proteomes" id="UP000799118">
    <property type="component" value="Unassembled WGS sequence"/>
</dbReference>
<gene>
    <name evidence="6" type="ORF">BT96DRAFT_996708</name>
</gene>
<keyword evidence="2" id="KW-0378">Hydrolase</keyword>
<comment type="similarity">
    <text evidence="1">Belongs to the peptidase S33 family.</text>
</comment>
<evidence type="ECO:0000256" key="1">
    <source>
        <dbReference type="ARBA" id="ARBA00010088"/>
    </source>
</evidence>
<dbReference type="EMBL" id="ML769513">
    <property type="protein sequence ID" value="KAE9396452.1"/>
    <property type="molecule type" value="Genomic_DNA"/>
</dbReference>
<dbReference type="PANTHER" id="PTHR43248">
    <property type="entry name" value="2-SUCCINYL-6-HYDROXY-2,4-CYCLOHEXADIENE-1-CARBOXYLATE SYNTHASE"/>
    <property type="match status" value="1"/>
</dbReference>
<feature type="transmembrane region" description="Helical" evidence="3">
    <location>
        <begin position="44"/>
        <end position="61"/>
    </location>
</feature>
<evidence type="ECO:0000259" key="4">
    <source>
        <dbReference type="Pfam" id="PF00561"/>
    </source>
</evidence>
<dbReference type="InterPro" id="IPR013595">
    <property type="entry name" value="Pept_S33_TAP-like_C"/>
</dbReference>
<feature type="domain" description="AB hydrolase-1" evidence="4">
    <location>
        <begin position="132"/>
        <end position="339"/>
    </location>
</feature>
<dbReference type="PANTHER" id="PTHR43248:SF25">
    <property type="entry name" value="AB HYDROLASE-1 DOMAIN-CONTAINING PROTEIN-RELATED"/>
    <property type="match status" value="1"/>
</dbReference>
<accession>A0A6A4HDL4</accession>
<reference evidence="6" key="1">
    <citation type="journal article" date="2019" name="Environ. Microbiol.">
        <title>Fungal ecological strategies reflected in gene transcription - a case study of two litter decomposers.</title>
        <authorList>
            <person name="Barbi F."/>
            <person name="Kohler A."/>
            <person name="Barry K."/>
            <person name="Baskaran P."/>
            <person name="Daum C."/>
            <person name="Fauchery L."/>
            <person name="Ihrmark K."/>
            <person name="Kuo A."/>
            <person name="LaButti K."/>
            <person name="Lipzen A."/>
            <person name="Morin E."/>
            <person name="Grigoriev I.V."/>
            <person name="Henrissat B."/>
            <person name="Lindahl B."/>
            <person name="Martin F."/>
        </authorList>
    </citation>
    <scope>NUCLEOTIDE SEQUENCE</scope>
    <source>
        <strain evidence="6">JB14</strain>
    </source>
</reference>
<keyword evidence="3" id="KW-0812">Transmembrane</keyword>
<feature type="domain" description="Peptidase S33 tripeptidyl aminopeptidase-like C-terminal" evidence="5">
    <location>
        <begin position="480"/>
        <end position="570"/>
    </location>
</feature>
<evidence type="ECO:0000259" key="5">
    <source>
        <dbReference type="Pfam" id="PF08386"/>
    </source>
</evidence>